<reference evidence="3 4" key="1">
    <citation type="submission" date="2018-06" db="EMBL/GenBank/DDBJ databases">
        <title>Chryseolinea flavus sp. nov., a member of the phylum Bacteroidetes isolated from soil.</title>
        <authorList>
            <person name="Li Y."/>
            <person name="Wang J."/>
        </authorList>
    </citation>
    <scope>NUCLEOTIDE SEQUENCE [LARGE SCALE GENOMIC DNA]</scope>
    <source>
        <strain evidence="3 4">SDU1-6</strain>
    </source>
</reference>
<evidence type="ECO:0000313" key="3">
    <source>
        <dbReference type="EMBL" id="RAV97767.1"/>
    </source>
</evidence>
<protein>
    <recommendedName>
        <fullName evidence="5">HEAT repeat domain-containing protein</fullName>
    </recommendedName>
</protein>
<keyword evidence="4" id="KW-1185">Reference proteome</keyword>
<evidence type="ECO:0008006" key="5">
    <source>
        <dbReference type="Google" id="ProtNLM"/>
    </source>
</evidence>
<feature type="coiled-coil region" evidence="1">
    <location>
        <begin position="111"/>
        <end position="138"/>
    </location>
</feature>
<dbReference type="SUPFAM" id="SSF48371">
    <property type="entry name" value="ARM repeat"/>
    <property type="match status" value="1"/>
</dbReference>
<dbReference type="OrthoDB" id="978644at2"/>
<dbReference type="Proteomes" id="UP000251889">
    <property type="component" value="Unassembled WGS sequence"/>
</dbReference>
<keyword evidence="2" id="KW-1133">Transmembrane helix</keyword>
<dbReference type="RefSeq" id="WP_112750018.1">
    <property type="nucleotide sequence ID" value="NZ_QMFY01000027.1"/>
</dbReference>
<evidence type="ECO:0000313" key="4">
    <source>
        <dbReference type="Proteomes" id="UP000251889"/>
    </source>
</evidence>
<dbReference type="AlphaFoldDB" id="A0A364XUX9"/>
<gene>
    <name evidence="3" type="ORF">DQQ10_26715</name>
</gene>
<dbReference type="InterPro" id="IPR011989">
    <property type="entry name" value="ARM-like"/>
</dbReference>
<keyword evidence="2" id="KW-0812">Transmembrane</keyword>
<evidence type="ECO:0000256" key="2">
    <source>
        <dbReference type="SAM" id="Phobius"/>
    </source>
</evidence>
<accession>A0A364XUX9</accession>
<sequence length="257" mass="28586">MEKEKLESLLIDYIDGNISAADKALVEAELLSNPEAVKLHRQLTEVIGMMNESTAYEPSQKLKSSFDAMLANEKKTSSTKVVFFSPAFYRIAAAVTLLVVGGGLGYFISKYNQQQSELAEAKRLLQETKQEMMAKLDNEHSASQRLLGVTVAIKKIEKADREILGALIKTMNDDPNTNVRVAALEALGKFHQDPMVRRALIDALSTQKDPIVQIALIRILVEMNEKGSLQELEKITNDEEMLKEVKDEAHAGILRLS</sequence>
<dbReference type="EMBL" id="QMFY01000027">
    <property type="protein sequence ID" value="RAV97767.1"/>
    <property type="molecule type" value="Genomic_DNA"/>
</dbReference>
<dbReference type="Gene3D" id="1.25.10.10">
    <property type="entry name" value="Leucine-rich Repeat Variant"/>
    <property type="match status" value="1"/>
</dbReference>
<keyword evidence="1" id="KW-0175">Coiled coil</keyword>
<organism evidence="3 4">
    <name type="scientific">Pseudochryseolinea flava</name>
    <dbReference type="NCBI Taxonomy" id="2059302"/>
    <lineage>
        <taxon>Bacteria</taxon>
        <taxon>Pseudomonadati</taxon>
        <taxon>Bacteroidota</taxon>
        <taxon>Cytophagia</taxon>
        <taxon>Cytophagales</taxon>
        <taxon>Fulvivirgaceae</taxon>
        <taxon>Pseudochryseolinea</taxon>
    </lineage>
</organism>
<comment type="caution">
    <text evidence="3">The sequence shown here is derived from an EMBL/GenBank/DDBJ whole genome shotgun (WGS) entry which is preliminary data.</text>
</comment>
<feature type="transmembrane region" description="Helical" evidence="2">
    <location>
        <begin position="87"/>
        <end position="108"/>
    </location>
</feature>
<proteinExistence type="predicted"/>
<dbReference type="InterPro" id="IPR016024">
    <property type="entry name" value="ARM-type_fold"/>
</dbReference>
<keyword evidence="2" id="KW-0472">Membrane</keyword>
<evidence type="ECO:0000256" key="1">
    <source>
        <dbReference type="SAM" id="Coils"/>
    </source>
</evidence>
<name>A0A364XUX9_9BACT</name>
<dbReference type="Pfam" id="PF13646">
    <property type="entry name" value="HEAT_2"/>
    <property type="match status" value="1"/>
</dbReference>